<feature type="region of interest" description="Disordered" evidence="1">
    <location>
        <begin position="1"/>
        <end position="38"/>
    </location>
</feature>
<feature type="non-terminal residue" evidence="2">
    <location>
        <position position="1"/>
    </location>
</feature>
<reference evidence="2 3" key="1">
    <citation type="submission" date="2019-07" db="EMBL/GenBank/DDBJ databases">
        <authorList>
            <person name="Jastrzebski P J."/>
            <person name="Paukszto L."/>
            <person name="Jastrzebski P J."/>
        </authorList>
    </citation>
    <scope>NUCLEOTIDE SEQUENCE [LARGE SCALE GENOMIC DNA]</scope>
    <source>
        <strain evidence="2 3">WMS-il1</strain>
    </source>
</reference>
<dbReference type="AlphaFoldDB" id="A0A564YIP0"/>
<accession>A0A564YIP0</accession>
<keyword evidence="3" id="KW-1185">Reference proteome</keyword>
<evidence type="ECO:0000313" key="3">
    <source>
        <dbReference type="Proteomes" id="UP000321570"/>
    </source>
</evidence>
<protein>
    <submittedName>
        <fullName evidence="2">Uncharacterized protein</fullName>
    </submittedName>
</protein>
<gene>
    <name evidence="2" type="ORF">WMSIL1_LOCUS6731</name>
</gene>
<evidence type="ECO:0000313" key="2">
    <source>
        <dbReference type="EMBL" id="VUZ47142.1"/>
    </source>
</evidence>
<dbReference type="Proteomes" id="UP000321570">
    <property type="component" value="Unassembled WGS sequence"/>
</dbReference>
<organism evidence="2 3">
    <name type="scientific">Hymenolepis diminuta</name>
    <name type="common">Rat tapeworm</name>
    <dbReference type="NCBI Taxonomy" id="6216"/>
    <lineage>
        <taxon>Eukaryota</taxon>
        <taxon>Metazoa</taxon>
        <taxon>Spiralia</taxon>
        <taxon>Lophotrochozoa</taxon>
        <taxon>Platyhelminthes</taxon>
        <taxon>Cestoda</taxon>
        <taxon>Eucestoda</taxon>
        <taxon>Cyclophyllidea</taxon>
        <taxon>Hymenolepididae</taxon>
        <taxon>Hymenolepis</taxon>
    </lineage>
</organism>
<sequence>TGNRDLPSKPRANVVSYFRHRKKTSRRKRKEKDRSHEKEEGIILRKLEIILDDLWTAAH</sequence>
<name>A0A564YIP0_HYMDI</name>
<dbReference type="EMBL" id="CABIJS010000222">
    <property type="protein sequence ID" value="VUZ47142.1"/>
    <property type="molecule type" value="Genomic_DNA"/>
</dbReference>
<feature type="compositionally biased region" description="Basic residues" evidence="1">
    <location>
        <begin position="18"/>
        <end position="31"/>
    </location>
</feature>
<proteinExistence type="predicted"/>
<evidence type="ECO:0000256" key="1">
    <source>
        <dbReference type="SAM" id="MobiDB-lite"/>
    </source>
</evidence>